<dbReference type="EMBL" id="MU251857">
    <property type="protein sequence ID" value="KAG9228813.1"/>
    <property type="molecule type" value="Genomic_DNA"/>
</dbReference>
<protein>
    <submittedName>
        <fullName evidence="1">Uncharacterized protein</fullName>
    </submittedName>
</protein>
<name>A0A9P7Y9B5_9HELO</name>
<evidence type="ECO:0000313" key="1">
    <source>
        <dbReference type="EMBL" id="KAG9228813.1"/>
    </source>
</evidence>
<comment type="caution">
    <text evidence="1">The sequence shown here is derived from an EMBL/GenBank/DDBJ whole genome shotgun (WGS) entry which is preliminary data.</text>
</comment>
<dbReference type="Proteomes" id="UP000824998">
    <property type="component" value="Unassembled WGS sequence"/>
</dbReference>
<feature type="non-terminal residue" evidence="1">
    <location>
        <position position="57"/>
    </location>
</feature>
<dbReference type="OrthoDB" id="3555536at2759"/>
<gene>
    <name evidence="1" type="ORF">BJ875DRAFT_346912</name>
</gene>
<feature type="non-terminal residue" evidence="1">
    <location>
        <position position="1"/>
    </location>
</feature>
<reference evidence="1" key="1">
    <citation type="journal article" date="2021" name="IMA Fungus">
        <title>Genomic characterization of three marine fungi, including Emericellopsis atlantica sp. nov. with signatures of a generalist lifestyle and marine biomass degradation.</title>
        <authorList>
            <person name="Hagestad O.C."/>
            <person name="Hou L."/>
            <person name="Andersen J.H."/>
            <person name="Hansen E.H."/>
            <person name="Altermark B."/>
            <person name="Li C."/>
            <person name="Kuhnert E."/>
            <person name="Cox R.J."/>
            <person name="Crous P.W."/>
            <person name="Spatafora J.W."/>
            <person name="Lail K."/>
            <person name="Amirebrahimi M."/>
            <person name="Lipzen A."/>
            <person name="Pangilinan J."/>
            <person name="Andreopoulos W."/>
            <person name="Hayes R.D."/>
            <person name="Ng V."/>
            <person name="Grigoriev I.V."/>
            <person name="Jackson S.A."/>
            <person name="Sutton T.D.S."/>
            <person name="Dobson A.D.W."/>
            <person name="Rama T."/>
        </authorList>
    </citation>
    <scope>NUCLEOTIDE SEQUENCE</scope>
    <source>
        <strain evidence="1">TRa018bII</strain>
    </source>
</reference>
<proteinExistence type="predicted"/>
<organism evidence="1 2">
    <name type="scientific">Amylocarpus encephaloides</name>
    <dbReference type="NCBI Taxonomy" id="45428"/>
    <lineage>
        <taxon>Eukaryota</taxon>
        <taxon>Fungi</taxon>
        <taxon>Dikarya</taxon>
        <taxon>Ascomycota</taxon>
        <taxon>Pezizomycotina</taxon>
        <taxon>Leotiomycetes</taxon>
        <taxon>Helotiales</taxon>
        <taxon>Helotiales incertae sedis</taxon>
        <taxon>Amylocarpus</taxon>
    </lineage>
</organism>
<sequence length="57" mass="6657">RKFNWLARCSSNGDMTPFQKFTLDVDWKNSPLGPINQWPHQLKQMVLLLEKDITPAT</sequence>
<dbReference type="AlphaFoldDB" id="A0A9P7Y9B5"/>
<keyword evidence="2" id="KW-1185">Reference proteome</keyword>
<evidence type="ECO:0000313" key="2">
    <source>
        <dbReference type="Proteomes" id="UP000824998"/>
    </source>
</evidence>
<accession>A0A9P7Y9B5</accession>